<feature type="transmembrane region" description="Helical" evidence="1">
    <location>
        <begin position="12"/>
        <end position="33"/>
    </location>
</feature>
<dbReference type="Proteomes" id="UP000321787">
    <property type="component" value="Unassembled WGS sequence"/>
</dbReference>
<dbReference type="AlphaFoldDB" id="A0A510UT45"/>
<evidence type="ECO:0000313" key="3">
    <source>
        <dbReference type="Proteomes" id="UP000321787"/>
    </source>
</evidence>
<name>A0A510UT45_ALIFS</name>
<protein>
    <submittedName>
        <fullName evidence="2">Uncharacterized protein</fullName>
    </submittedName>
</protein>
<organism evidence="2 3">
    <name type="scientific">Aliivibrio fischeri</name>
    <name type="common">Vibrio fischeri</name>
    <dbReference type="NCBI Taxonomy" id="668"/>
    <lineage>
        <taxon>Bacteria</taxon>
        <taxon>Pseudomonadati</taxon>
        <taxon>Pseudomonadota</taxon>
        <taxon>Gammaproteobacteria</taxon>
        <taxon>Vibrionales</taxon>
        <taxon>Vibrionaceae</taxon>
        <taxon>Aliivibrio</taxon>
    </lineage>
</organism>
<gene>
    <name evidence="2" type="ORF">AFI02nite_40510</name>
</gene>
<evidence type="ECO:0000313" key="2">
    <source>
        <dbReference type="EMBL" id="GEK16015.1"/>
    </source>
</evidence>
<reference evidence="2 3" key="1">
    <citation type="submission" date="2019-07" db="EMBL/GenBank/DDBJ databases">
        <title>Whole genome shotgun sequence of Aliivibrio fischeri NBRC 101058.</title>
        <authorList>
            <person name="Hosoyama A."/>
            <person name="Uohara A."/>
            <person name="Ohji S."/>
            <person name="Ichikawa N."/>
        </authorList>
    </citation>
    <scope>NUCLEOTIDE SEQUENCE [LARGE SCALE GENOMIC DNA]</scope>
    <source>
        <strain evidence="2 3">NBRC 101058</strain>
    </source>
</reference>
<dbReference type="EMBL" id="BJTZ01000055">
    <property type="protein sequence ID" value="GEK16015.1"/>
    <property type="molecule type" value="Genomic_DNA"/>
</dbReference>
<proteinExistence type="predicted"/>
<evidence type="ECO:0000256" key="1">
    <source>
        <dbReference type="SAM" id="Phobius"/>
    </source>
</evidence>
<keyword evidence="1" id="KW-0812">Transmembrane</keyword>
<comment type="caution">
    <text evidence="2">The sequence shown here is derived from an EMBL/GenBank/DDBJ whole genome shotgun (WGS) entry which is preliminary data.</text>
</comment>
<keyword evidence="1" id="KW-1133">Transmembrane helix</keyword>
<sequence>MLNNINKKARLTTVLQLIGLAVTILIIMMIGQFSQLTQNYSDMYLQTHDGWKNAAPENAALIVAYREECIDKNKASKQPLMDKEAEVNCAKKMGVYPLYRQLQEHPTLNAQWPLKLFINDITVTNAI</sequence>
<keyword evidence="1" id="KW-0472">Membrane</keyword>
<accession>A0A510UT45</accession>